<protein>
    <submittedName>
        <fullName evidence="2">Uncharacterized protein</fullName>
    </submittedName>
</protein>
<sequence>GGSGLGGMDPMRGQVPFANGPYDRYENGYSRSMNGPSAPGGPVVPYHDQAPYDRYPDRYEA</sequence>
<gene>
    <name evidence="2" type="ORF">AFUS01_LOCUS38020</name>
</gene>
<comment type="caution">
    <text evidence="2">The sequence shown here is derived from an EMBL/GenBank/DDBJ whole genome shotgun (WGS) entry which is preliminary data.</text>
</comment>
<proteinExistence type="predicted"/>
<dbReference type="EMBL" id="CAJVCH010545996">
    <property type="protein sequence ID" value="CAG7828069.1"/>
    <property type="molecule type" value="Genomic_DNA"/>
</dbReference>
<feature type="compositionally biased region" description="Basic and acidic residues" evidence="1">
    <location>
        <begin position="50"/>
        <end position="61"/>
    </location>
</feature>
<feature type="region of interest" description="Disordered" evidence="1">
    <location>
        <begin position="1"/>
        <end position="61"/>
    </location>
</feature>
<dbReference type="AlphaFoldDB" id="A0A8J2L3G6"/>
<keyword evidence="3" id="KW-1185">Reference proteome</keyword>
<evidence type="ECO:0000313" key="3">
    <source>
        <dbReference type="Proteomes" id="UP000708208"/>
    </source>
</evidence>
<evidence type="ECO:0000256" key="1">
    <source>
        <dbReference type="SAM" id="MobiDB-lite"/>
    </source>
</evidence>
<evidence type="ECO:0000313" key="2">
    <source>
        <dbReference type="EMBL" id="CAG7828069.1"/>
    </source>
</evidence>
<accession>A0A8J2L3G6</accession>
<organism evidence="2 3">
    <name type="scientific">Allacma fusca</name>
    <dbReference type="NCBI Taxonomy" id="39272"/>
    <lineage>
        <taxon>Eukaryota</taxon>
        <taxon>Metazoa</taxon>
        <taxon>Ecdysozoa</taxon>
        <taxon>Arthropoda</taxon>
        <taxon>Hexapoda</taxon>
        <taxon>Collembola</taxon>
        <taxon>Symphypleona</taxon>
        <taxon>Sminthuridae</taxon>
        <taxon>Allacma</taxon>
    </lineage>
</organism>
<dbReference type="Proteomes" id="UP000708208">
    <property type="component" value="Unassembled WGS sequence"/>
</dbReference>
<feature type="non-terminal residue" evidence="2">
    <location>
        <position position="1"/>
    </location>
</feature>
<reference evidence="2" key="1">
    <citation type="submission" date="2021-06" db="EMBL/GenBank/DDBJ databases">
        <authorList>
            <person name="Hodson N. C."/>
            <person name="Mongue J. A."/>
            <person name="Jaron S. K."/>
        </authorList>
    </citation>
    <scope>NUCLEOTIDE SEQUENCE</scope>
</reference>
<name>A0A8J2L3G6_9HEXA</name>